<keyword evidence="9 10" id="KW-0472">Membrane</keyword>
<reference evidence="12" key="1">
    <citation type="submission" date="2021-02" db="EMBL/GenBank/DDBJ databases">
        <authorList>
            <person name="Dougan E. K."/>
            <person name="Rhodes N."/>
            <person name="Thang M."/>
            <person name="Chan C."/>
        </authorList>
    </citation>
    <scope>NUCLEOTIDE SEQUENCE</scope>
</reference>
<evidence type="ECO:0000256" key="3">
    <source>
        <dbReference type="ARBA" id="ARBA00022448"/>
    </source>
</evidence>
<feature type="transmembrane region" description="Helical" evidence="10">
    <location>
        <begin position="405"/>
        <end position="426"/>
    </location>
</feature>
<keyword evidence="5" id="KW-0460">Magnesium</keyword>
<comment type="caution">
    <text evidence="12">The sequence shown here is derived from an EMBL/GenBank/DDBJ whole genome shotgun (WGS) entry which is preliminary data.</text>
</comment>
<feature type="non-terminal residue" evidence="12">
    <location>
        <position position="537"/>
    </location>
</feature>
<evidence type="ECO:0000256" key="7">
    <source>
        <dbReference type="ARBA" id="ARBA00022989"/>
    </source>
</evidence>
<keyword evidence="4 10" id="KW-0812">Transmembrane</keyword>
<feature type="transmembrane region" description="Helical" evidence="10">
    <location>
        <begin position="225"/>
        <end position="244"/>
    </location>
</feature>
<name>A0A812UUY7_SYMPI</name>
<feature type="chain" id="PRO_5032563866" description="H(+)-exporting diphosphatase" evidence="11">
    <location>
        <begin position="21"/>
        <end position="537"/>
    </location>
</feature>
<feature type="transmembrane region" description="Helical" evidence="10">
    <location>
        <begin position="516"/>
        <end position="536"/>
    </location>
</feature>
<sequence length="537" mass="56211">AFTSMLCGFLGMMIATFSNARTTMACAHNAGYTLGFNTAFRGGSVMGYALCSLGVLVLWILLTFYRTVYPEADDWEVLFDCAAGYGLGGSTVAMFGRVGGGIYTKAADVGADLVGKVVAGLDEDDPNNPATIADNVGDNVGDIAGMGADLFGSFAESTCAALVIAAAAVEGSHNTLSEAGWDAMLFPLAISAAGIVICILCGFVATNISPVKEEKDIETVLKVQMVLTAVLMLPVIYYLAVFLLPHEFRLEGVRLTEDGHPAKISGSPYKCFICATMGCVGGLIIGLVTEYFTSHSYVPTRELASACKFGTAVNIIQGLALGYKSCIVPVFVLSSAIYMSFQLCDLYGIALAALGMLATLSCGLTIDGFGPISDNAGGIAEMALFKPEVRRKTDALDAAGNTTAAIGKGFAIGSAALVSLALYGAFVVRLRVKTGVNIFEPVTFAFLIIGCMVPYWFAALTMKSVGKAAGEMVAEVKRQFSVKDSKGKTLLEGSDELKPDSLTCIHISTEASLYEMVAPACLVILSPLLAGTFFGVQ</sequence>
<evidence type="ECO:0000256" key="5">
    <source>
        <dbReference type="ARBA" id="ARBA00022842"/>
    </source>
</evidence>
<evidence type="ECO:0000256" key="10">
    <source>
        <dbReference type="SAM" id="Phobius"/>
    </source>
</evidence>
<dbReference type="Proteomes" id="UP000649617">
    <property type="component" value="Unassembled WGS sequence"/>
</dbReference>
<evidence type="ECO:0000313" key="13">
    <source>
        <dbReference type="Proteomes" id="UP000649617"/>
    </source>
</evidence>
<protein>
    <recommendedName>
        <fullName evidence="2">H(+)-exporting diphosphatase</fullName>
        <ecNumber evidence="2">7.1.3.1</ecNumber>
    </recommendedName>
</protein>
<feature type="transmembrane region" description="Helical" evidence="10">
    <location>
        <begin position="271"/>
        <end position="292"/>
    </location>
</feature>
<dbReference type="Pfam" id="PF03030">
    <property type="entry name" value="H_PPase"/>
    <property type="match status" value="1"/>
</dbReference>
<dbReference type="OrthoDB" id="5210at2759"/>
<keyword evidence="3" id="KW-0813">Transport</keyword>
<feature type="transmembrane region" description="Helical" evidence="10">
    <location>
        <begin position="438"/>
        <end position="457"/>
    </location>
</feature>
<evidence type="ECO:0000256" key="4">
    <source>
        <dbReference type="ARBA" id="ARBA00022692"/>
    </source>
</evidence>
<feature type="signal peptide" evidence="11">
    <location>
        <begin position="1"/>
        <end position="20"/>
    </location>
</feature>
<dbReference type="AlphaFoldDB" id="A0A812UUY7"/>
<keyword evidence="13" id="KW-1185">Reference proteome</keyword>
<evidence type="ECO:0000256" key="8">
    <source>
        <dbReference type="ARBA" id="ARBA00023065"/>
    </source>
</evidence>
<feature type="transmembrane region" description="Helical" evidence="10">
    <location>
        <begin position="185"/>
        <end position="205"/>
    </location>
</feature>
<keyword evidence="7 10" id="KW-1133">Transmembrane helix</keyword>
<dbReference type="EC" id="7.1.3.1" evidence="2"/>
<evidence type="ECO:0000313" key="12">
    <source>
        <dbReference type="EMBL" id="CAE7600768.1"/>
    </source>
</evidence>
<keyword evidence="6" id="KW-1278">Translocase</keyword>
<evidence type="ECO:0000256" key="9">
    <source>
        <dbReference type="ARBA" id="ARBA00023136"/>
    </source>
</evidence>
<keyword evidence="8" id="KW-0406">Ion transport</keyword>
<dbReference type="PIRSF" id="PIRSF001265">
    <property type="entry name" value="H+-PPase"/>
    <property type="match status" value="1"/>
</dbReference>
<dbReference type="GO" id="GO:0016020">
    <property type="term" value="C:membrane"/>
    <property type="evidence" value="ECO:0007669"/>
    <property type="project" value="InterPro"/>
</dbReference>
<dbReference type="GO" id="GO:0009678">
    <property type="term" value="F:diphosphate hydrolysis-driven proton transmembrane transporter activity"/>
    <property type="evidence" value="ECO:0007669"/>
    <property type="project" value="UniProtKB-EC"/>
</dbReference>
<dbReference type="GO" id="GO:0004427">
    <property type="term" value="F:inorganic diphosphate phosphatase activity"/>
    <property type="evidence" value="ECO:0007669"/>
    <property type="project" value="InterPro"/>
</dbReference>
<dbReference type="GO" id="GO:0012505">
    <property type="term" value="C:endomembrane system"/>
    <property type="evidence" value="ECO:0007669"/>
    <property type="project" value="UniProtKB-SubCell"/>
</dbReference>
<feature type="non-terminal residue" evidence="12">
    <location>
        <position position="1"/>
    </location>
</feature>
<gene>
    <name evidence="12" type="ORF">SPIL2461_LOCUS15951</name>
</gene>
<accession>A0A812UUY7</accession>
<evidence type="ECO:0000256" key="6">
    <source>
        <dbReference type="ARBA" id="ARBA00022967"/>
    </source>
</evidence>
<feature type="transmembrane region" description="Helical" evidence="10">
    <location>
        <begin position="312"/>
        <end position="334"/>
    </location>
</feature>
<comment type="subcellular location">
    <subcellularLocation>
        <location evidence="1">Endomembrane system</location>
        <topology evidence="1">Multi-pass membrane protein</topology>
    </subcellularLocation>
</comment>
<dbReference type="EMBL" id="CAJNIZ010040236">
    <property type="protein sequence ID" value="CAE7600768.1"/>
    <property type="molecule type" value="Genomic_DNA"/>
</dbReference>
<dbReference type="PANTHER" id="PTHR31998">
    <property type="entry name" value="K(+)-INSENSITIVE PYROPHOSPHATE-ENERGIZED PROTON PUMP"/>
    <property type="match status" value="1"/>
</dbReference>
<keyword evidence="11" id="KW-0732">Signal</keyword>
<dbReference type="InterPro" id="IPR004131">
    <property type="entry name" value="PPase-energised_H-pump"/>
</dbReference>
<feature type="transmembrane region" description="Helical" evidence="10">
    <location>
        <begin position="45"/>
        <end position="65"/>
    </location>
</feature>
<feature type="transmembrane region" description="Helical" evidence="10">
    <location>
        <begin position="346"/>
        <end position="366"/>
    </location>
</feature>
<evidence type="ECO:0000256" key="11">
    <source>
        <dbReference type="SAM" id="SignalP"/>
    </source>
</evidence>
<evidence type="ECO:0000256" key="1">
    <source>
        <dbReference type="ARBA" id="ARBA00004127"/>
    </source>
</evidence>
<organism evidence="12 13">
    <name type="scientific">Symbiodinium pilosum</name>
    <name type="common">Dinoflagellate</name>
    <dbReference type="NCBI Taxonomy" id="2952"/>
    <lineage>
        <taxon>Eukaryota</taxon>
        <taxon>Sar</taxon>
        <taxon>Alveolata</taxon>
        <taxon>Dinophyceae</taxon>
        <taxon>Suessiales</taxon>
        <taxon>Symbiodiniaceae</taxon>
        <taxon>Symbiodinium</taxon>
    </lineage>
</organism>
<evidence type="ECO:0000256" key="2">
    <source>
        <dbReference type="ARBA" id="ARBA00013242"/>
    </source>
</evidence>
<proteinExistence type="predicted"/>